<dbReference type="InterPro" id="IPR010618">
    <property type="entry name" value="RPF"/>
</dbReference>
<accession>A0A557XZ31</accession>
<name>A0A557XZ31_9MYCO</name>
<gene>
    <name evidence="4" type="ORF">FPZ47_04655</name>
</gene>
<comment type="caution">
    <text evidence="4">The sequence shown here is derived from an EMBL/GenBank/DDBJ whole genome shotgun (WGS) entry which is preliminary data.</text>
</comment>
<reference evidence="4 5" key="1">
    <citation type="submission" date="2019-07" db="EMBL/GenBank/DDBJ databases">
        <title>New Mycobacterium species.</title>
        <authorList>
            <person name="Tortoli E."/>
            <person name="Ghielmetti G."/>
            <person name="Friedel U."/>
            <person name="Trovato A."/>
        </authorList>
    </citation>
    <scope>NUCLEOTIDE SEQUENCE [LARGE SCALE GENOMIC DNA]</scope>
    <source>
        <strain evidence="4 5">16-83</strain>
    </source>
</reference>
<evidence type="ECO:0000256" key="2">
    <source>
        <dbReference type="ARBA" id="ARBA00022801"/>
    </source>
</evidence>
<dbReference type="GO" id="GO:0010629">
    <property type="term" value="P:negative regulation of gene expression"/>
    <property type="evidence" value="ECO:0007669"/>
    <property type="project" value="UniProtKB-ARBA"/>
</dbReference>
<dbReference type="Proteomes" id="UP000320513">
    <property type="component" value="Unassembled WGS sequence"/>
</dbReference>
<dbReference type="InterPro" id="IPR023346">
    <property type="entry name" value="Lysozyme-like_dom_sf"/>
</dbReference>
<evidence type="ECO:0000313" key="5">
    <source>
        <dbReference type="Proteomes" id="UP000320513"/>
    </source>
</evidence>
<comment type="similarity">
    <text evidence="1">Belongs to the transglycosylase family. Rpf subfamily.</text>
</comment>
<dbReference type="CDD" id="cd13925">
    <property type="entry name" value="RPF"/>
    <property type="match status" value="1"/>
</dbReference>
<dbReference type="Pfam" id="PF06737">
    <property type="entry name" value="Transglycosylas"/>
    <property type="match status" value="1"/>
</dbReference>
<dbReference type="OrthoDB" id="1404170at2"/>
<proteinExistence type="inferred from homology"/>
<dbReference type="GO" id="GO:0042127">
    <property type="term" value="P:regulation of cell population proliferation"/>
    <property type="evidence" value="ECO:0007669"/>
    <property type="project" value="UniProtKB-ARBA"/>
</dbReference>
<keyword evidence="2" id="KW-0378">Hydrolase</keyword>
<sequence>MRFNPEGFRIVVAALLAQTMMVGALFVTALAVSTSDSKADDVNWEAIAQCESGGNWAADTGNGLFGGLQISRPTWDANGGNGLPSAAVPDAQVEVGDRIMTTQGPGAWPRCAACSQAAAPVGALSYLLGYVEAQGGGCPGVEED</sequence>
<dbReference type="EMBL" id="VMQU01000012">
    <property type="protein sequence ID" value="TVS91477.1"/>
    <property type="molecule type" value="Genomic_DNA"/>
</dbReference>
<protein>
    <submittedName>
        <fullName evidence="4">Transglycosylase family protein</fullName>
    </submittedName>
</protein>
<dbReference type="GO" id="GO:0005576">
    <property type="term" value="C:extracellular region"/>
    <property type="evidence" value="ECO:0007669"/>
    <property type="project" value="UniProtKB-ARBA"/>
</dbReference>
<dbReference type="GO" id="GO:0016787">
    <property type="term" value="F:hydrolase activity"/>
    <property type="evidence" value="ECO:0007669"/>
    <property type="project" value="UniProtKB-KW"/>
</dbReference>
<evidence type="ECO:0000313" key="4">
    <source>
        <dbReference type="EMBL" id="TVS91477.1"/>
    </source>
</evidence>
<keyword evidence="5" id="KW-1185">Reference proteome</keyword>
<feature type="domain" description="Resuscitation-promoting factor core lysozyme-like" evidence="3">
    <location>
        <begin position="39"/>
        <end position="111"/>
    </location>
</feature>
<dbReference type="Gene3D" id="1.10.530.10">
    <property type="match status" value="1"/>
</dbReference>
<dbReference type="AlphaFoldDB" id="A0A557XZ31"/>
<organism evidence="4 5">
    <name type="scientific">Mycobacterium helveticum</name>
    <dbReference type="NCBI Taxonomy" id="2592811"/>
    <lineage>
        <taxon>Bacteria</taxon>
        <taxon>Bacillati</taxon>
        <taxon>Actinomycetota</taxon>
        <taxon>Actinomycetes</taxon>
        <taxon>Mycobacteriales</taxon>
        <taxon>Mycobacteriaceae</taxon>
        <taxon>Mycobacterium</taxon>
    </lineage>
</organism>
<evidence type="ECO:0000259" key="3">
    <source>
        <dbReference type="Pfam" id="PF06737"/>
    </source>
</evidence>
<evidence type="ECO:0000256" key="1">
    <source>
        <dbReference type="ARBA" id="ARBA00010830"/>
    </source>
</evidence>
<dbReference type="GO" id="GO:0009372">
    <property type="term" value="P:quorum sensing"/>
    <property type="evidence" value="ECO:0007669"/>
    <property type="project" value="UniProtKB-ARBA"/>
</dbReference>
<dbReference type="SUPFAM" id="SSF53955">
    <property type="entry name" value="Lysozyme-like"/>
    <property type="match status" value="1"/>
</dbReference>